<evidence type="ECO:0000313" key="10">
    <source>
        <dbReference type="EMBL" id="WPB54178.1"/>
    </source>
</evidence>
<evidence type="ECO:0000256" key="9">
    <source>
        <dbReference type="HAMAP-Rule" id="MF_01471"/>
    </source>
</evidence>
<proteinExistence type="inferred from homology"/>
<sequence>MKFYQVLSLIETSNRYMRIIIMYDISTSDDDMIKEYNKFRHELLKLGYFMIQYSIYVKCLTAHTQYSYEKKKTFKVIPSNSNIRIMLITESQYQNIELLSGEKSLNEIFNNNERYIKF</sequence>
<dbReference type="InterPro" id="IPR019199">
    <property type="entry name" value="Virulence_VapD/CRISPR_Cas2"/>
</dbReference>
<dbReference type="NCBIfam" id="TIGR01573">
    <property type="entry name" value="cas2"/>
    <property type="match status" value="1"/>
</dbReference>
<keyword evidence="8 9" id="KW-0051">Antiviral defense</keyword>
<dbReference type="EMBL" id="CP137845">
    <property type="protein sequence ID" value="WPB54178.1"/>
    <property type="molecule type" value="Genomic_DNA"/>
</dbReference>
<keyword evidence="5 9" id="KW-0255">Endonuclease</keyword>
<evidence type="ECO:0000256" key="3">
    <source>
        <dbReference type="ARBA" id="ARBA00022722"/>
    </source>
</evidence>
<keyword evidence="4 9" id="KW-0479">Metal-binding</keyword>
<comment type="subunit">
    <text evidence="9">Homodimer, forms a heterotetramer with a Cas1 homodimer.</text>
</comment>
<dbReference type="Gene3D" id="3.30.70.240">
    <property type="match status" value="1"/>
</dbReference>
<reference evidence="10" key="1">
    <citation type="submission" date="2023-11" db="EMBL/GenBank/DDBJ databases">
        <title>Completed genome sequence of Mycoplasma equirhinis type strain M432/72.</title>
        <authorList>
            <person name="Spergser J."/>
        </authorList>
    </citation>
    <scope>NUCLEOTIDE SEQUENCE [LARGE SCALE GENOMIC DNA]</scope>
    <source>
        <strain evidence="10">M432/72</strain>
    </source>
</reference>
<protein>
    <recommendedName>
        <fullName evidence="9">CRISPR-associated endoribonuclease Cas2</fullName>
        <ecNumber evidence="9">3.1.-.-</ecNumber>
    </recommendedName>
</protein>
<feature type="binding site" evidence="9">
    <location>
        <position position="24"/>
    </location>
    <ligand>
        <name>Mg(2+)</name>
        <dbReference type="ChEBI" id="CHEBI:18420"/>
        <note>catalytic</note>
    </ligand>
</feature>
<comment type="function">
    <text evidence="9">CRISPR (clustered regularly interspaced short palindromic repeat), is an adaptive immune system that provides protection against mobile genetic elements (viruses, transposable elements and conjugative plasmids). CRISPR clusters contain sequences complementary to antecedent mobile elements and target invading nucleic acids. CRISPR clusters are transcribed and processed into CRISPR RNA (crRNA). Functions as a ssRNA-specific endoribonuclease. Involved in the integration of spacer DNA into the CRISPR cassette.</text>
</comment>
<dbReference type="InterPro" id="IPR021127">
    <property type="entry name" value="CRISPR_associated_Cas2"/>
</dbReference>
<evidence type="ECO:0000256" key="8">
    <source>
        <dbReference type="ARBA" id="ARBA00023118"/>
    </source>
</evidence>
<dbReference type="Pfam" id="PF09827">
    <property type="entry name" value="CRISPR_Cas2"/>
    <property type="match status" value="1"/>
</dbReference>
<evidence type="ECO:0000313" key="11">
    <source>
        <dbReference type="Proteomes" id="UP001303601"/>
    </source>
</evidence>
<organism evidence="10 11">
    <name type="scientific">Metamycoplasma equirhinis</name>
    <dbReference type="NCBI Taxonomy" id="92402"/>
    <lineage>
        <taxon>Bacteria</taxon>
        <taxon>Bacillati</taxon>
        <taxon>Mycoplasmatota</taxon>
        <taxon>Mycoplasmoidales</taxon>
        <taxon>Metamycoplasmataceae</taxon>
        <taxon>Metamycoplasma</taxon>
    </lineage>
</organism>
<keyword evidence="3 9" id="KW-0540">Nuclease</keyword>
<dbReference type="GO" id="GO:0004519">
    <property type="term" value="F:endonuclease activity"/>
    <property type="evidence" value="ECO:0007669"/>
    <property type="project" value="UniProtKB-KW"/>
</dbReference>
<dbReference type="EC" id="3.1.-.-" evidence="9"/>
<evidence type="ECO:0000256" key="1">
    <source>
        <dbReference type="ARBA" id="ARBA00001946"/>
    </source>
</evidence>
<name>A0ABZ0PB57_9BACT</name>
<comment type="cofactor">
    <cofactor evidence="1 9">
        <name>Mg(2+)</name>
        <dbReference type="ChEBI" id="CHEBI:18420"/>
    </cofactor>
</comment>
<dbReference type="SUPFAM" id="SSF143430">
    <property type="entry name" value="TTP0101/SSO1404-like"/>
    <property type="match status" value="1"/>
</dbReference>
<dbReference type="HAMAP" id="MF_01471">
    <property type="entry name" value="Cas2"/>
    <property type="match status" value="1"/>
</dbReference>
<comment type="similarity">
    <text evidence="2 9">Belongs to the CRISPR-associated endoribonuclease Cas2 protein family.</text>
</comment>
<gene>
    <name evidence="9 10" type="primary">cas2</name>
    <name evidence="10" type="ORF">R9B83_01245</name>
</gene>
<keyword evidence="7 9" id="KW-0460">Magnesium</keyword>
<accession>A0ABZ0PB57</accession>
<keyword evidence="6 9" id="KW-0378">Hydrolase</keyword>
<keyword evidence="11" id="KW-1185">Reference proteome</keyword>
<evidence type="ECO:0000256" key="6">
    <source>
        <dbReference type="ARBA" id="ARBA00022801"/>
    </source>
</evidence>
<evidence type="ECO:0000256" key="5">
    <source>
        <dbReference type="ARBA" id="ARBA00022759"/>
    </source>
</evidence>
<evidence type="ECO:0000256" key="2">
    <source>
        <dbReference type="ARBA" id="ARBA00009959"/>
    </source>
</evidence>
<evidence type="ECO:0000256" key="7">
    <source>
        <dbReference type="ARBA" id="ARBA00022842"/>
    </source>
</evidence>
<dbReference type="Proteomes" id="UP001303601">
    <property type="component" value="Chromosome"/>
</dbReference>
<evidence type="ECO:0000256" key="4">
    <source>
        <dbReference type="ARBA" id="ARBA00022723"/>
    </source>
</evidence>